<proteinExistence type="predicted"/>
<dbReference type="InterPro" id="IPR004875">
    <property type="entry name" value="DDE_SF_endonuclease_dom"/>
</dbReference>
<protein>
    <submittedName>
        <fullName evidence="2">19136_t:CDS:1</fullName>
    </submittedName>
</protein>
<dbReference type="OrthoDB" id="2429137at2759"/>
<keyword evidence="3" id="KW-1185">Reference proteome</keyword>
<name>A0A9N9IJ96_9GLOM</name>
<dbReference type="GO" id="GO:0003676">
    <property type="term" value="F:nucleic acid binding"/>
    <property type="evidence" value="ECO:0007669"/>
    <property type="project" value="InterPro"/>
</dbReference>
<accession>A0A9N9IJ96</accession>
<organism evidence="2 3">
    <name type="scientific">Dentiscutata erythropus</name>
    <dbReference type="NCBI Taxonomy" id="1348616"/>
    <lineage>
        <taxon>Eukaryota</taxon>
        <taxon>Fungi</taxon>
        <taxon>Fungi incertae sedis</taxon>
        <taxon>Mucoromycota</taxon>
        <taxon>Glomeromycotina</taxon>
        <taxon>Glomeromycetes</taxon>
        <taxon>Diversisporales</taxon>
        <taxon>Gigasporaceae</taxon>
        <taxon>Dentiscutata</taxon>
    </lineage>
</organism>
<feature type="domain" description="DDE-1" evidence="1">
    <location>
        <begin position="7"/>
        <end position="61"/>
    </location>
</feature>
<feature type="non-terminal residue" evidence="2">
    <location>
        <position position="1"/>
    </location>
</feature>
<gene>
    <name evidence="2" type="ORF">DERYTH_LOCUS15601</name>
</gene>
<reference evidence="2" key="1">
    <citation type="submission" date="2021-06" db="EMBL/GenBank/DDBJ databases">
        <authorList>
            <person name="Kallberg Y."/>
            <person name="Tangrot J."/>
            <person name="Rosling A."/>
        </authorList>
    </citation>
    <scope>NUCLEOTIDE SEQUENCE</scope>
    <source>
        <strain evidence="2">MA453B</strain>
    </source>
</reference>
<comment type="caution">
    <text evidence="2">The sequence shown here is derived from an EMBL/GenBank/DDBJ whole genome shotgun (WGS) entry which is preliminary data.</text>
</comment>
<dbReference type="EMBL" id="CAJVPY010012785">
    <property type="protein sequence ID" value="CAG8736424.1"/>
    <property type="molecule type" value="Genomic_DNA"/>
</dbReference>
<dbReference type="Pfam" id="PF03184">
    <property type="entry name" value="DDE_1"/>
    <property type="match status" value="1"/>
</dbReference>
<dbReference type="AlphaFoldDB" id="A0A9N9IJ96"/>
<dbReference type="Proteomes" id="UP000789405">
    <property type="component" value="Unassembled WGS sequence"/>
</dbReference>
<evidence type="ECO:0000313" key="2">
    <source>
        <dbReference type="EMBL" id="CAG8736424.1"/>
    </source>
</evidence>
<evidence type="ECO:0000313" key="3">
    <source>
        <dbReference type="Proteomes" id="UP000789405"/>
    </source>
</evidence>
<evidence type="ECO:0000259" key="1">
    <source>
        <dbReference type="Pfam" id="PF03184"/>
    </source>
</evidence>
<sequence length="132" mass="15726">SKLQDPPLDTRIIMSFKKYYHRHYIRWILEYVEKDEYVDELKIDMLKAIQFIIQGWDETIDPTLDNLINTLEDLHIHLVDPMLVKEFLSISVEDVVYKISKNNQVIKELIKTFRPVDITCDDSEDDNSIEIL</sequence>